<dbReference type="AlphaFoldDB" id="A0A5K7YZ72"/>
<dbReference type="GO" id="GO:0097363">
    <property type="term" value="F:protein O-acetylglucosaminyltransferase activity"/>
    <property type="evidence" value="ECO:0007669"/>
    <property type="project" value="UniProtKB-EC"/>
</dbReference>
<feature type="repeat" description="TPR" evidence="8">
    <location>
        <begin position="303"/>
        <end position="336"/>
    </location>
</feature>
<feature type="repeat" description="TPR" evidence="8">
    <location>
        <begin position="133"/>
        <end position="166"/>
    </location>
</feature>
<dbReference type="InterPro" id="IPR011990">
    <property type="entry name" value="TPR-like_helical_dom_sf"/>
</dbReference>
<dbReference type="Gene3D" id="3.40.50.11380">
    <property type="match status" value="1"/>
</dbReference>
<dbReference type="KEGG" id="dwd:DSCW_11520"/>
<dbReference type="SMART" id="SM00028">
    <property type="entry name" value="TPR"/>
    <property type="match status" value="11"/>
</dbReference>
<dbReference type="RefSeq" id="WP_170302145.1">
    <property type="nucleotide sequence ID" value="NZ_AP021875.1"/>
</dbReference>
<dbReference type="Pfam" id="PF12895">
    <property type="entry name" value="ANAPC3"/>
    <property type="match status" value="1"/>
</dbReference>
<organism evidence="10 11">
    <name type="scientific">Desulfosarcina widdelii</name>
    <dbReference type="NCBI Taxonomy" id="947919"/>
    <lineage>
        <taxon>Bacteria</taxon>
        <taxon>Pseudomonadati</taxon>
        <taxon>Thermodesulfobacteriota</taxon>
        <taxon>Desulfobacteria</taxon>
        <taxon>Desulfobacterales</taxon>
        <taxon>Desulfosarcinaceae</taxon>
        <taxon>Desulfosarcina</taxon>
    </lineage>
</organism>
<dbReference type="InterPro" id="IPR019734">
    <property type="entry name" value="TPR_rpt"/>
</dbReference>
<gene>
    <name evidence="10" type="ORF">DSCW_11520</name>
</gene>
<dbReference type="PANTHER" id="PTHR44366">
    <property type="entry name" value="UDP-N-ACETYLGLUCOSAMINE--PEPTIDE N-ACETYLGLUCOSAMINYLTRANSFERASE 110 KDA SUBUNIT"/>
    <property type="match status" value="1"/>
</dbReference>
<dbReference type="Pfam" id="PF13844">
    <property type="entry name" value="Glyco_transf_41"/>
    <property type="match status" value="1"/>
</dbReference>
<feature type="repeat" description="TPR" evidence="8">
    <location>
        <begin position="337"/>
        <end position="370"/>
    </location>
</feature>
<keyword evidence="7 8" id="KW-0802">TPR repeat</keyword>
<evidence type="ECO:0000256" key="7">
    <source>
        <dbReference type="ARBA" id="ARBA00022803"/>
    </source>
</evidence>
<sequence>MQKAIASEKLGMPMEAMKWYEKVLALDSNQFTALHHLARLEIENGKPEKAIRLIQKAIAADGIQAGYLKSLGDAFRRQKNFLKATACYRKTLVLGSLDAGVFIGLFHSLSAEGMPEEAMAMLKKALLLEPDCVEALLLIGNIHLNNTQFEEAFQAFEKTVRIQPENSGNHFYLALALQKLDKYHLALNHYRKALDIDPKLYEAHVNTGTIYMVNKEIESARRAYESALVIKKDIPEALNNLGNLCLVQGKSEEALTWYRKATSAQPGFREARYNLANCLRKNGRYTAAMEQYRQLIDESPSDARLFNGLGVVYKMMKDYKAAIGHFQNAITLNPDLISAYHNLALVYHDTNQYEEAIACLGESLMIRRDFATEIKKCMLIPQIYTSKSEIDDIRGRFNTELDRLLDREDTIQDPFSQVGIANFSLALHGYNEKNIRKKIASFYLKVCPDLNWTSPSLKKQKTDKIVIGMVSRYFHSCTIGNLYHGIINNLAKDKFELILFAFDWKDDSLSRLIAKSADELVHLPNDFQSARKIIARYSMDVVFYPEIGLDPLTYFIAFTRFAPVQCKKGFGVTMGIPAIDYFISSKFTEPSNAAENYSEKLVQLDTLGYFIQRPTLPKKKLTSEQLGLPTDKTTYACLQSLFKLHPDFDHFIGKIFKRDPDAMLLLLDGQHSAWNELIVKRLEMIDPDARQKIFFLPRLPREQFVSLFLLPDAVIDSIYFSGGHTSLECFALGVPVVTWPSSQMAGRLTYGYYRRIGVSDCIAEDADEYAEIAYRLAHDHPWREQIGKKIKQKSSILFENLEDVRELESFFERAVTAAYDGKLLK</sequence>
<evidence type="ECO:0000256" key="6">
    <source>
        <dbReference type="ARBA" id="ARBA00022737"/>
    </source>
</evidence>
<accession>A0A5K7YZ72</accession>
<dbReference type="SUPFAM" id="SSF53756">
    <property type="entry name" value="UDP-Glycosyltransferase/glycogen phosphorylase"/>
    <property type="match status" value="1"/>
</dbReference>
<feature type="domain" description="O-GlcNAc transferase C-terminal" evidence="9">
    <location>
        <begin position="622"/>
        <end position="799"/>
    </location>
</feature>
<dbReference type="EMBL" id="AP021875">
    <property type="protein sequence ID" value="BBO73735.1"/>
    <property type="molecule type" value="Genomic_DNA"/>
</dbReference>
<evidence type="ECO:0000256" key="3">
    <source>
        <dbReference type="ARBA" id="ARBA00011970"/>
    </source>
</evidence>
<name>A0A5K7YZ72_9BACT</name>
<dbReference type="Proteomes" id="UP000427769">
    <property type="component" value="Chromosome"/>
</dbReference>
<dbReference type="EC" id="2.4.1.255" evidence="3"/>
<dbReference type="InterPro" id="IPR029489">
    <property type="entry name" value="OGT/SEC/SPY_C"/>
</dbReference>
<dbReference type="SUPFAM" id="SSF81901">
    <property type="entry name" value="HCP-like"/>
    <property type="match status" value="1"/>
</dbReference>
<evidence type="ECO:0000256" key="5">
    <source>
        <dbReference type="ARBA" id="ARBA00022679"/>
    </source>
</evidence>
<evidence type="ECO:0000313" key="11">
    <source>
        <dbReference type="Proteomes" id="UP000427769"/>
    </source>
</evidence>
<dbReference type="Pfam" id="PF13414">
    <property type="entry name" value="TPR_11"/>
    <property type="match status" value="1"/>
</dbReference>
<dbReference type="InterPro" id="IPR037919">
    <property type="entry name" value="OGT"/>
</dbReference>
<evidence type="ECO:0000256" key="4">
    <source>
        <dbReference type="ARBA" id="ARBA00022676"/>
    </source>
</evidence>
<keyword evidence="4" id="KW-0328">Glycosyltransferase</keyword>
<dbReference type="Gene3D" id="1.25.40.10">
    <property type="entry name" value="Tetratricopeptide repeat domain"/>
    <property type="match status" value="4"/>
</dbReference>
<keyword evidence="6" id="KW-0677">Repeat</keyword>
<dbReference type="PANTHER" id="PTHR44366:SF1">
    <property type="entry name" value="UDP-N-ACETYLGLUCOSAMINE--PEPTIDE N-ACETYLGLUCOSAMINYLTRANSFERASE 110 KDA SUBUNIT"/>
    <property type="match status" value="1"/>
</dbReference>
<keyword evidence="5" id="KW-0808">Transferase</keyword>
<evidence type="ECO:0000256" key="2">
    <source>
        <dbReference type="ARBA" id="ARBA00005386"/>
    </source>
</evidence>
<dbReference type="Pfam" id="PF13432">
    <property type="entry name" value="TPR_16"/>
    <property type="match status" value="2"/>
</dbReference>
<dbReference type="PROSITE" id="PS50293">
    <property type="entry name" value="TPR_REGION"/>
    <property type="match status" value="2"/>
</dbReference>
<reference evidence="10 11" key="1">
    <citation type="submission" date="2019-11" db="EMBL/GenBank/DDBJ databases">
        <title>Comparative genomics of hydrocarbon-degrading Desulfosarcina strains.</title>
        <authorList>
            <person name="Watanabe M."/>
            <person name="Kojima H."/>
            <person name="Fukui M."/>
        </authorList>
    </citation>
    <scope>NUCLEOTIDE SEQUENCE [LARGE SCALE GENOMIC DNA]</scope>
    <source>
        <strain evidence="10 11">PP31</strain>
    </source>
</reference>
<protein>
    <recommendedName>
        <fullName evidence="3">protein O-GlcNAc transferase</fullName>
        <ecNumber evidence="3">2.4.1.255</ecNumber>
    </recommendedName>
</protein>
<comment type="similarity">
    <text evidence="2">Belongs to the glycosyltransferase 41 family. O-GlcNAc transferase subfamily.</text>
</comment>
<dbReference type="PROSITE" id="PS50005">
    <property type="entry name" value="TPR"/>
    <property type="match status" value="6"/>
</dbReference>
<feature type="repeat" description="TPR" evidence="8">
    <location>
        <begin position="269"/>
        <end position="302"/>
    </location>
</feature>
<dbReference type="SUPFAM" id="SSF48452">
    <property type="entry name" value="TPR-like"/>
    <property type="match status" value="1"/>
</dbReference>
<evidence type="ECO:0000256" key="1">
    <source>
        <dbReference type="ARBA" id="ARBA00004922"/>
    </source>
</evidence>
<dbReference type="GO" id="GO:0006493">
    <property type="term" value="P:protein O-linked glycosylation"/>
    <property type="evidence" value="ECO:0007669"/>
    <property type="project" value="InterPro"/>
</dbReference>
<evidence type="ECO:0000256" key="8">
    <source>
        <dbReference type="PROSITE-ProRule" id="PRU00339"/>
    </source>
</evidence>
<dbReference type="Gene3D" id="3.40.50.2000">
    <property type="entry name" value="Glycogen Phosphorylase B"/>
    <property type="match status" value="1"/>
</dbReference>
<feature type="repeat" description="TPR" evidence="8">
    <location>
        <begin position="235"/>
        <end position="268"/>
    </location>
</feature>
<evidence type="ECO:0000313" key="10">
    <source>
        <dbReference type="EMBL" id="BBO73735.1"/>
    </source>
</evidence>
<keyword evidence="11" id="KW-1185">Reference proteome</keyword>
<feature type="repeat" description="TPR" evidence="8">
    <location>
        <begin position="167"/>
        <end position="200"/>
    </location>
</feature>
<proteinExistence type="inferred from homology"/>
<comment type="pathway">
    <text evidence="1">Protein modification; protein glycosylation.</text>
</comment>
<evidence type="ECO:0000259" key="9">
    <source>
        <dbReference type="Pfam" id="PF13844"/>
    </source>
</evidence>